<evidence type="ECO:0000313" key="9">
    <source>
        <dbReference type="EMBL" id="MBI4727825.1"/>
    </source>
</evidence>
<feature type="active site" description="Proton acceptor" evidence="7">
    <location>
        <position position="198"/>
    </location>
</feature>
<protein>
    <submittedName>
        <fullName evidence="9">M42 family metallopeptidase</fullName>
    </submittedName>
</protein>
<evidence type="ECO:0000313" key="10">
    <source>
        <dbReference type="Proteomes" id="UP000736328"/>
    </source>
</evidence>
<dbReference type="Gene3D" id="3.40.630.10">
    <property type="entry name" value="Zn peptidases"/>
    <property type="match status" value="1"/>
</dbReference>
<dbReference type="PANTHER" id="PTHR32481">
    <property type="entry name" value="AMINOPEPTIDASE"/>
    <property type="match status" value="1"/>
</dbReference>
<sequence>MKDLIKRLTETYGPSGNEELIREQIKKEIKSLANEVRTDVLGNLIAFTRAKSSKHKALKVMIAAHMDEIGFIATHIDKQGFVRVSNIGGIYLHNVIAQRVIFANGTVGTINEERAENPSEAKRIDKLYIDIGAAGKREAEARVAVGDVAGFHRSCEFLGNRAIAKSMDDRIGCAIMIEAMKKLKSSPNEIYFVFTTQEEVGLRGATTAAFGVSPDLGIAVDITGAFDTPDEKPKLPSALGGGAAIKVKDAGLLAHPAVKKLMIETARANKIPYQLDILEGGTTDGAAIYKTKSGIPTGVISVPTRYAHSASEMVDLGDVKASVDLLVKLLMLNLSAKGF</sequence>
<dbReference type="SUPFAM" id="SSF53187">
    <property type="entry name" value="Zn-dependent exopeptidases"/>
    <property type="match status" value="1"/>
</dbReference>
<organism evidence="9 10">
    <name type="scientific">candidate division TA06 bacterium</name>
    <dbReference type="NCBI Taxonomy" id="2250710"/>
    <lineage>
        <taxon>Bacteria</taxon>
        <taxon>Bacteria division TA06</taxon>
    </lineage>
</organism>
<keyword evidence="4 8" id="KW-0479">Metal-binding</keyword>
<feature type="binding site" evidence="8">
    <location>
        <position position="199"/>
    </location>
    <ligand>
        <name>Zn(2+)</name>
        <dbReference type="ChEBI" id="CHEBI:29105"/>
        <label>2</label>
    </ligand>
</feature>
<dbReference type="AlphaFoldDB" id="A0A933IAX3"/>
<dbReference type="GO" id="GO:0046872">
    <property type="term" value="F:metal ion binding"/>
    <property type="evidence" value="ECO:0007669"/>
    <property type="project" value="UniProtKB-UniRule"/>
</dbReference>
<gene>
    <name evidence="9" type="ORF">HY768_11525</name>
</gene>
<feature type="binding site" evidence="8">
    <location>
        <position position="168"/>
    </location>
    <ligand>
        <name>Zn(2+)</name>
        <dbReference type="ChEBI" id="CHEBI:29105"/>
        <label>1</label>
    </ligand>
</feature>
<proteinExistence type="inferred from homology"/>
<feature type="binding site" evidence="8">
    <location>
        <position position="308"/>
    </location>
    <ligand>
        <name>Zn(2+)</name>
        <dbReference type="ChEBI" id="CHEBI:29105"/>
        <label>2</label>
    </ligand>
</feature>
<comment type="similarity">
    <text evidence="1 6">Belongs to the peptidase M42 family.</text>
</comment>
<keyword evidence="5" id="KW-0378">Hydrolase</keyword>
<dbReference type="GO" id="GO:0004177">
    <property type="term" value="F:aminopeptidase activity"/>
    <property type="evidence" value="ECO:0007669"/>
    <property type="project" value="UniProtKB-UniRule"/>
</dbReference>
<feature type="binding site" evidence="8">
    <location>
        <position position="168"/>
    </location>
    <ligand>
        <name>Zn(2+)</name>
        <dbReference type="ChEBI" id="CHEBI:29105"/>
        <label>2</label>
    </ligand>
</feature>
<evidence type="ECO:0000256" key="4">
    <source>
        <dbReference type="ARBA" id="ARBA00022723"/>
    </source>
</evidence>
<dbReference type="CDD" id="cd05656">
    <property type="entry name" value="M42_Frv"/>
    <property type="match status" value="1"/>
</dbReference>
<evidence type="ECO:0000256" key="6">
    <source>
        <dbReference type="PIRNR" id="PIRNR001123"/>
    </source>
</evidence>
<keyword evidence="2" id="KW-0031">Aminopeptidase</keyword>
<dbReference type="PIRSF" id="PIRSF001123">
    <property type="entry name" value="PepA_GA"/>
    <property type="match status" value="1"/>
</dbReference>
<dbReference type="InterPro" id="IPR008007">
    <property type="entry name" value="Peptidase_M42"/>
</dbReference>
<dbReference type="SUPFAM" id="SSF101821">
    <property type="entry name" value="Aminopeptidase/glucanase lid domain"/>
    <property type="match status" value="1"/>
</dbReference>
<evidence type="ECO:0000256" key="2">
    <source>
        <dbReference type="ARBA" id="ARBA00022438"/>
    </source>
</evidence>
<feature type="binding site" evidence="8">
    <location>
        <position position="65"/>
    </location>
    <ligand>
        <name>Zn(2+)</name>
        <dbReference type="ChEBI" id="CHEBI:29105"/>
        <label>1</label>
    </ligand>
</feature>
<dbReference type="GO" id="GO:0006508">
    <property type="term" value="P:proteolysis"/>
    <property type="evidence" value="ECO:0007669"/>
    <property type="project" value="UniProtKB-KW"/>
</dbReference>
<dbReference type="Gene3D" id="2.40.30.40">
    <property type="entry name" value="Peptidase M42, domain 2"/>
    <property type="match status" value="1"/>
</dbReference>
<evidence type="ECO:0000256" key="8">
    <source>
        <dbReference type="PIRSR" id="PIRSR001123-2"/>
    </source>
</evidence>
<comment type="caution">
    <text evidence="9">The sequence shown here is derived from an EMBL/GenBank/DDBJ whole genome shotgun (WGS) entry which is preliminary data.</text>
</comment>
<evidence type="ECO:0000256" key="1">
    <source>
        <dbReference type="ARBA" id="ARBA00006272"/>
    </source>
</evidence>
<feature type="binding site" evidence="8">
    <location>
        <position position="221"/>
    </location>
    <ligand>
        <name>Zn(2+)</name>
        <dbReference type="ChEBI" id="CHEBI:29105"/>
        <label>1</label>
    </ligand>
</feature>
<reference evidence="9" key="1">
    <citation type="submission" date="2020-07" db="EMBL/GenBank/DDBJ databases">
        <title>Huge and variable diversity of episymbiotic CPR bacteria and DPANN archaea in groundwater ecosystems.</title>
        <authorList>
            <person name="He C.Y."/>
            <person name="Keren R."/>
            <person name="Whittaker M."/>
            <person name="Farag I.F."/>
            <person name="Doudna J."/>
            <person name="Cate J.H.D."/>
            <person name="Banfield J.F."/>
        </authorList>
    </citation>
    <scope>NUCLEOTIDE SEQUENCE</scope>
    <source>
        <strain evidence="9">NC_groundwater_1520_Pr4_B-0.1um_53_5</strain>
    </source>
</reference>
<evidence type="ECO:0000256" key="3">
    <source>
        <dbReference type="ARBA" id="ARBA00022670"/>
    </source>
</evidence>
<accession>A0A933IAX3</accession>
<keyword evidence="3" id="KW-0645">Protease</keyword>
<name>A0A933IAX3_UNCT6</name>
<evidence type="ECO:0000256" key="7">
    <source>
        <dbReference type="PIRSR" id="PIRSR001123-1"/>
    </source>
</evidence>
<dbReference type="InterPro" id="IPR051464">
    <property type="entry name" value="Peptidase_M42_aminopept"/>
</dbReference>
<dbReference type="Pfam" id="PF05343">
    <property type="entry name" value="Peptidase_M42"/>
    <property type="match status" value="1"/>
</dbReference>
<comment type="cofactor">
    <cofactor evidence="8">
        <name>a divalent metal cation</name>
        <dbReference type="ChEBI" id="CHEBI:60240"/>
    </cofactor>
    <text evidence="8">Binds 2 divalent metal cations per subunit.</text>
</comment>
<dbReference type="PANTHER" id="PTHR32481:SF0">
    <property type="entry name" value="AMINOPEPTIDASE YPDE-RELATED"/>
    <property type="match status" value="1"/>
</dbReference>
<dbReference type="Proteomes" id="UP000736328">
    <property type="component" value="Unassembled WGS sequence"/>
</dbReference>
<dbReference type="InterPro" id="IPR023367">
    <property type="entry name" value="Peptidase_M42_dom2"/>
</dbReference>
<evidence type="ECO:0000256" key="5">
    <source>
        <dbReference type="ARBA" id="ARBA00022801"/>
    </source>
</evidence>
<dbReference type="EMBL" id="JACQXR010000160">
    <property type="protein sequence ID" value="MBI4727825.1"/>
    <property type="molecule type" value="Genomic_DNA"/>
</dbReference>